<proteinExistence type="predicted"/>
<accession>A0ACB5SIX1</accession>
<reference evidence="1" key="1">
    <citation type="submission" date="2024-09" db="EMBL/GenBank/DDBJ databases">
        <title>Draft Genome Sequences of Neofusicoccum parvum.</title>
        <authorList>
            <person name="Ashida A."/>
            <person name="Camagna M."/>
            <person name="Tanaka A."/>
            <person name="Takemoto D."/>
        </authorList>
    </citation>
    <scope>NUCLEOTIDE SEQUENCE</scope>
    <source>
        <strain evidence="1">PPO83</strain>
    </source>
</reference>
<gene>
    <name evidence="1" type="primary">g1103</name>
    <name evidence="1" type="ORF">NpPPO83_00001103</name>
</gene>
<organism evidence="1 2">
    <name type="scientific">Neofusicoccum parvum</name>
    <dbReference type="NCBI Taxonomy" id="310453"/>
    <lineage>
        <taxon>Eukaryota</taxon>
        <taxon>Fungi</taxon>
        <taxon>Dikarya</taxon>
        <taxon>Ascomycota</taxon>
        <taxon>Pezizomycotina</taxon>
        <taxon>Dothideomycetes</taxon>
        <taxon>Dothideomycetes incertae sedis</taxon>
        <taxon>Botryosphaeriales</taxon>
        <taxon>Botryosphaeriaceae</taxon>
        <taxon>Neofusicoccum</taxon>
    </lineage>
</organism>
<keyword evidence="2" id="KW-1185">Reference proteome</keyword>
<sequence length="89" mass="10296">MLVFNFAGHDSTDHSLTYVFYLLVAHPEVQDWINEEIRHVFKDSDVSTWSYKSFPQLPRCLAVLVRTPPTRPASSGRLPRPWPGGMRLR</sequence>
<evidence type="ECO:0000313" key="2">
    <source>
        <dbReference type="Proteomes" id="UP001165186"/>
    </source>
</evidence>
<comment type="caution">
    <text evidence="1">The sequence shown here is derived from an EMBL/GenBank/DDBJ whole genome shotgun (WGS) entry which is preliminary data.</text>
</comment>
<name>A0ACB5SIX1_9PEZI</name>
<dbReference type="Proteomes" id="UP001165186">
    <property type="component" value="Unassembled WGS sequence"/>
</dbReference>
<protein>
    <submittedName>
        <fullName evidence="1">Cytochrome P450</fullName>
    </submittedName>
</protein>
<evidence type="ECO:0000313" key="1">
    <source>
        <dbReference type="EMBL" id="GME43476.1"/>
    </source>
</evidence>
<dbReference type="EMBL" id="BSXG01000109">
    <property type="protein sequence ID" value="GME43476.1"/>
    <property type="molecule type" value="Genomic_DNA"/>
</dbReference>